<evidence type="ECO:0000256" key="8">
    <source>
        <dbReference type="ARBA" id="ARBA00023170"/>
    </source>
</evidence>
<dbReference type="Proteomes" id="UP001209878">
    <property type="component" value="Unassembled WGS sequence"/>
</dbReference>
<feature type="transmembrane region" description="Helical" evidence="11">
    <location>
        <begin position="186"/>
        <end position="205"/>
    </location>
</feature>
<evidence type="ECO:0000259" key="12">
    <source>
        <dbReference type="PROSITE" id="PS50259"/>
    </source>
</evidence>
<keyword evidence="14" id="KW-1185">Reference proteome</keyword>
<organism evidence="13 14">
    <name type="scientific">Ridgeia piscesae</name>
    <name type="common">Tubeworm</name>
    <dbReference type="NCBI Taxonomy" id="27915"/>
    <lineage>
        <taxon>Eukaryota</taxon>
        <taxon>Metazoa</taxon>
        <taxon>Spiralia</taxon>
        <taxon>Lophotrochozoa</taxon>
        <taxon>Annelida</taxon>
        <taxon>Polychaeta</taxon>
        <taxon>Sedentaria</taxon>
        <taxon>Canalipalpata</taxon>
        <taxon>Sabellida</taxon>
        <taxon>Siboglinidae</taxon>
        <taxon>Ridgeia</taxon>
    </lineage>
</organism>
<feature type="transmembrane region" description="Helical" evidence="11">
    <location>
        <begin position="305"/>
        <end position="326"/>
    </location>
</feature>
<accession>A0AAD9KQY9</accession>
<dbReference type="PROSITE" id="PS50259">
    <property type="entry name" value="G_PROTEIN_RECEP_F3_4"/>
    <property type="match status" value="1"/>
</dbReference>
<evidence type="ECO:0000256" key="4">
    <source>
        <dbReference type="ARBA" id="ARBA00022692"/>
    </source>
</evidence>
<evidence type="ECO:0000256" key="7">
    <source>
        <dbReference type="ARBA" id="ARBA00023136"/>
    </source>
</evidence>
<dbReference type="GO" id="GO:0005886">
    <property type="term" value="C:plasma membrane"/>
    <property type="evidence" value="ECO:0007669"/>
    <property type="project" value="UniProtKB-SubCell"/>
</dbReference>
<reference evidence="13" key="1">
    <citation type="journal article" date="2023" name="Mol. Biol. Evol.">
        <title>Third-Generation Sequencing Reveals the Adaptive Role of the Epigenome in Three Deep-Sea Polychaetes.</title>
        <authorList>
            <person name="Perez M."/>
            <person name="Aroh O."/>
            <person name="Sun Y."/>
            <person name="Lan Y."/>
            <person name="Juniper S.K."/>
            <person name="Young C.R."/>
            <person name="Angers B."/>
            <person name="Qian P.Y."/>
        </authorList>
    </citation>
    <scope>NUCLEOTIDE SEQUENCE</scope>
    <source>
        <strain evidence="13">R07B-5</strain>
    </source>
</reference>
<evidence type="ECO:0000313" key="14">
    <source>
        <dbReference type="Proteomes" id="UP001209878"/>
    </source>
</evidence>
<protein>
    <recommendedName>
        <fullName evidence="12">G-protein coupled receptors family 3 profile domain-containing protein</fullName>
    </recommendedName>
</protein>
<evidence type="ECO:0000256" key="5">
    <source>
        <dbReference type="ARBA" id="ARBA00022989"/>
    </source>
</evidence>
<comment type="similarity">
    <text evidence="2">Belongs to the G-protein coupled receptor 3 family.</text>
</comment>
<evidence type="ECO:0000313" key="13">
    <source>
        <dbReference type="EMBL" id="KAK2175881.1"/>
    </source>
</evidence>
<keyword evidence="9" id="KW-0325">Glycoprotein</keyword>
<evidence type="ECO:0000256" key="3">
    <source>
        <dbReference type="ARBA" id="ARBA00022475"/>
    </source>
</evidence>
<sequence length="386" mass="43883">MTLAVVEEMCSFEKSRKCFKNNGETSQYDTSFTCLPCAPGCTTCIDDRPCILTLNWVQRSIVLAVACIIVGFIPLLVLFTVRYRNVKLFLGSWPGESHPDVHLALRCRDQVATSVSERYPTRRNAAAKWASPSLIWCSRLAVEGRLVMRAASPVLLRIVLLGAFLLYCPMIVQYFEPSPLTCSITIWMRELGFSISYGALLLKTWRISVVFRVRSAQRIKISDTDLIKRLALIVLIFGAYLSVRMVIGRPQIVNGVHSNGLRTKQCSWDVWDYCAAIAELGLLLWGIRLCIVVRKAPSEFNESRFISWAIYNETLLSLFLNITMFFLQSPSNPDLLYLVRFIHTQLTTTVTLTFLFGSKAYLVYKYREREHPQTTINRGSKYTAAP</sequence>
<dbReference type="EMBL" id="JAODUO010000700">
    <property type="protein sequence ID" value="KAK2175881.1"/>
    <property type="molecule type" value="Genomic_DNA"/>
</dbReference>
<evidence type="ECO:0000256" key="11">
    <source>
        <dbReference type="SAM" id="Phobius"/>
    </source>
</evidence>
<evidence type="ECO:0000256" key="9">
    <source>
        <dbReference type="ARBA" id="ARBA00023180"/>
    </source>
</evidence>
<dbReference type="AlphaFoldDB" id="A0AAD9KQY9"/>
<name>A0AAD9KQY9_RIDPI</name>
<keyword evidence="7 11" id="KW-0472">Membrane</keyword>
<keyword evidence="8" id="KW-0675">Receptor</keyword>
<feature type="transmembrane region" description="Helical" evidence="11">
    <location>
        <begin position="226"/>
        <end position="247"/>
    </location>
</feature>
<feature type="transmembrane region" description="Helical" evidence="11">
    <location>
        <begin position="346"/>
        <end position="364"/>
    </location>
</feature>
<evidence type="ECO:0000256" key="6">
    <source>
        <dbReference type="ARBA" id="ARBA00023040"/>
    </source>
</evidence>
<dbReference type="PRINTS" id="PR00248">
    <property type="entry name" value="GPCRMGR"/>
</dbReference>
<dbReference type="InterPro" id="IPR043458">
    <property type="entry name" value="GPR158/179"/>
</dbReference>
<dbReference type="PANTHER" id="PTHR32546">
    <property type="entry name" value="G-PROTEIN COUPLED RECEPTOR 158-RELATED"/>
    <property type="match status" value="1"/>
</dbReference>
<dbReference type="CDD" id="cd15293">
    <property type="entry name" value="7tmC_GPR158-like"/>
    <property type="match status" value="1"/>
</dbReference>
<comment type="caution">
    <text evidence="13">The sequence shown here is derived from an EMBL/GenBank/DDBJ whole genome shotgun (WGS) entry which is preliminary data.</text>
</comment>
<gene>
    <name evidence="13" type="ORF">NP493_697g01005</name>
</gene>
<evidence type="ECO:0000256" key="2">
    <source>
        <dbReference type="ARBA" id="ARBA00007242"/>
    </source>
</evidence>
<proteinExistence type="inferred from homology"/>
<keyword evidence="6" id="KW-0297">G-protein coupled receptor</keyword>
<feature type="transmembrane region" description="Helical" evidence="11">
    <location>
        <begin position="154"/>
        <end position="174"/>
    </location>
</feature>
<dbReference type="InterPro" id="IPR017978">
    <property type="entry name" value="GPCR_3_C"/>
</dbReference>
<dbReference type="Pfam" id="PF00003">
    <property type="entry name" value="7tm_3"/>
    <property type="match status" value="1"/>
</dbReference>
<evidence type="ECO:0000256" key="10">
    <source>
        <dbReference type="ARBA" id="ARBA00023224"/>
    </source>
</evidence>
<evidence type="ECO:0000256" key="1">
    <source>
        <dbReference type="ARBA" id="ARBA00004651"/>
    </source>
</evidence>
<dbReference type="GO" id="GO:0004930">
    <property type="term" value="F:G protein-coupled receptor activity"/>
    <property type="evidence" value="ECO:0007669"/>
    <property type="project" value="UniProtKB-KW"/>
</dbReference>
<keyword evidence="5 11" id="KW-1133">Transmembrane helix</keyword>
<keyword evidence="3" id="KW-1003">Cell membrane</keyword>
<feature type="transmembrane region" description="Helical" evidence="11">
    <location>
        <begin position="270"/>
        <end position="293"/>
    </location>
</feature>
<dbReference type="InterPro" id="IPR000337">
    <property type="entry name" value="GPCR_3"/>
</dbReference>
<feature type="domain" description="G-protein coupled receptors family 3 profile" evidence="12">
    <location>
        <begin position="147"/>
        <end position="370"/>
    </location>
</feature>
<dbReference type="PANTHER" id="PTHR32546:SF29">
    <property type="entry name" value="G-PROTEIN COUPLED RECEPTORS FAMILY 3 PROFILE DOMAIN-CONTAINING PROTEIN"/>
    <property type="match status" value="1"/>
</dbReference>
<keyword evidence="10" id="KW-0807">Transducer</keyword>
<feature type="transmembrane region" description="Helical" evidence="11">
    <location>
        <begin position="61"/>
        <end position="81"/>
    </location>
</feature>
<keyword evidence="4 11" id="KW-0812">Transmembrane</keyword>
<comment type="subcellular location">
    <subcellularLocation>
        <location evidence="1">Cell membrane</location>
        <topology evidence="1">Multi-pass membrane protein</topology>
    </subcellularLocation>
</comment>